<dbReference type="Proteomes" id="UP000638313">
    <property type="component" value="Unassembled WGS sequence"/>
</dbReference>
<comment type="caution">
    <text evidence="3">The sequence shown here is derived from an EMBL/GenBank/DDBJ whole genome shotgun (WGS) entry which is preliminary data.</text>
</comment>
<reference evidence="3" key="1">
    <citation type="journal article" date="2014" name="Int. J. Syst. Evol. Microbiol.">
        <title>Complete genome sequence of Corynebacterium casei LMG S-19264T (=DSM 44701T), isolated from a smear-ripened cheese.</title>
        <authorList>
            <consortium name="US DOE Joint Genome Institute (JGI-PGF)"/>
            <person name="Walter F."/>
            <person name="Albersmeier A."/>
            <person name="Kalinowski J."/>
            <person name="Ruckert C."/>
        </authorList>
    </citation>
    <scope>NUCLEOTIDE SEQUENCE</scope>
    <source>
        <strain evidence="3">JCM 4059</strain>
    </source>
</reference>
<evidence type="ECO:0000313" key="3">
    <source>
        <dbReference type="EMBL" id="GHF63302.1"/>
    </source>
</evidence>
<accession>A0A919B7M9</accession>
<dbReference type="EMBL" id="BNBD01000012">
    <property type="protein sequence ID" value="GHF63302.1"/>
    <property type="molecule type" value="Genomic_DNA"/>
</dbReference>
<evidence type="ECO:0000256" key="1">
    <source>
        <dbReference type="SAM" id="MobiDB-lite"/>
    </source>
</evidence>
<protein>
    <recommendedName>
        <fullName evidence="2">Trypsin-co-occurring domain-containing protein</fullName>
    </recommendedName>
</protein>
<dbReference type="InterPro" id="IPR045608">
    <property type="entry name" value="Trypco2"/>
</dbReference>
<organism evidence="3 4">
    <name type="scientific">Streptomyces mashuensis</name>
    <dbReference type="NCBI Taxonomy" id="33904"/>
    <lineage>
        <taxon>Bacteria</taxon>
        <taxon>Bacillati</taxon>
        <taxon>Actinomycetota</taxon>
        <taxon>Actinomycetes</taxon>
        <taxon>Kitasatosporales</taxon>
        <taxon>Streptomycetaceae</taxon>
        <taxon>Streptomyces</taxon>
    </lineage>
</organism>
<gene>
    <name evidence="3" type="ORF">GCM10010218_51090</name>
</gene>
<dbReference type="Pfam" id="PF19631">
    <property type="entry name" value="Trypco2"/>
    <property type="match status" value="1"/>
</dbReference>
<name>A0A919B7M9_9ACTN</name>
<evidence type="ECO:0000313" key="4">
    <source>
        <dbReference type="Proteomes" id="UP000638313"/>
    </source>
</evidence>
<reference evidence="3" key="2">
    <citation type="submission" date="2020-09" db="EMBL/GenBank/DDBJ databases">
        <authorList>
            <person name="Sun Q."/>
            <person name="Ohkuma M."/>
        </authorList>
    </citation>
    <scope>NUCLEOTIDE SEQUENCE</scope>
    <source>
        <strain evidence="3">JCM 4059</strain>
    </source>
</reference>
<feature type="region of interest" description="Disordered" evidence="1">
    <location>
        <begin position="123"/>
        <end position="144"/>
    </location>
</feature>
<keyword evidence="4" id="KW-1185">Reference proteome</keyword>
<proteinExistence type="predicted"/>
<sequence>MVVAAETPVGGVTRYGPEGRGSAVRSVQRTRTVRAGGGWGMFDDIELSEAVRAIRDGLTSAAAAGAEEALSFEVGEISMEFTVELRRDAKANGGVKAWVIDAGTEGSRGSTRTHKVAFTLTPKDRRTGEGWKVGNDRPAGISGF</sequence>
<evidence type="ECO:0000259" key="2">
    <source>
        <dbReference type="Pfam" id="PF19631"/>
    </source>
</evidence>
<dbReference type="AlphaFoldDB" id="A0A919B7M9"/>
<feature type="domain" description="Trypsin-co-occurring" evidence="2">
    <location>
        <begin position="45"/>
        <end position="122"/>
    </location>
</feature>